<feature type="region of interest" description="Disordered" evidence="6">
    <location>
        <begin position="534"/>
        <end position="573"/>
    </location>
</feature>
<name>D9XLG4_9ACTN</name>
<keyword evidence="5" id="KW-0520">NAD</keyword>
<dbReference type="Proteomes" id="UP000002968">
    <property type="component" value="Unassembled WGS sequence"/>
</dbReference>
<feature type="domain" description="Amine oxidase" evidence="7">
    <location>
        <begin position="23"/>
        <end position="515"/>
    </location>
</feature>
<dbReference type="RefSeq" id="WP_004931901.1">
    <property type="nucleotide sequence ID" value="NZ_GG657758.1"/>
</dbReference>
<sequence length="573" mass="61764">MDSHAHGTGRGTDWDAVVVGAGLGGLTAAAYLAVSGKRVLVLEQFSIVGGNSHVFRRRRSYEFDVGVHYLGDCAPGGVIPSILSGLGLGDRVDFLEMDQDRFDLIRVPGVSVDMPAGWDAYRRRLTEAMPEEADGLNTFADICSALGDEQRSALFEAHRWTPQDIAARTATIRQWGRRTLDDLFRHCGLSPRARTVLAAQAPNYGLTPKQATVARHTSVTDHYLRGAYYPAGGGQMLAAGLVEVIEAHGGEVRTRSRVARILVENRKAAGVHLEGGEVVTADLVVSNADYPRTVLELVGEEHFQKSVVGRTRRAKMGMPWLVLYLGLDTDLRDRPNANLWWYDTDDIDGYFDRVSDGETGDVPFLFCSFASLKDPDNRALCPPGHANLQVMTLCPPDYAWWGVEEGPAGGGDYRRNPTYLRRKQELIESTLNAAEKALGPLRPHITHLEAATPLTHERYTLSTGGTPFGMAEWGGTSRPGTATAIEGLHVVGASTQAGNGIAGVMLGGVGCAAGILGEPLLAAARAGTVYGDPDLLPERTPGWDPREVCRGGARRTAVPRPFRLPSPGPSGSR</sequence>
<accession>D9XLG4</accession>
<dbReference type="Pfam" id="PF01593">
    <property type="entry name" value="Amino_oxidase"/>
    <property type="match status" value="1"/>
</dbReference>
<dbReference type="PANTHER" id="PTHR46091">
    <property type="entry name" value="BLR7054 PROTEIN"/>
    <property type="match status" value="1"/>
</dbReference>
<evidence type="ECO:0000256" key="2">
    <source>
        <dbReference type="ARBA" id="ARBA00022729"/>
    </source>
</evidence>
<dbReference type="PANTHER" id="PTHR46091:SF3">
    <property type="entry name" value="AMINE OXIDASE DOMAIN-CONTAINING PROTEIN"/>
    <property type="match status" value="1"/>
</dbReference>
<evidence type="ECO:0000259" key="7">
    <source>
        <dbReference type="Pfam" id="PF01593"/>
    </source>
</evidence>
<dbReference type="eggNOG" id="COG1233">
    <property type="taxonomic scope" value="Bacteria"/>
</dbReference>
<gene>
    <name evidence="8" type="ORF">SSRG_04450</name>
</gene>
<keyword evidence="4" id="KW-0521">NADP</keyword>
<dbReference type="Gene3D" id="3.50.50.60">
    <property type="entry name" value="FAD/NAD(P)-binding domain"/>
    <property type="match status" value="2"/>
</dbReference>
<evidence type="ECO:0000256" key="1">
    <source>
        <dbReference type="ARBA" id="ARBA00022630"/>
    </source>
</evidence>
<evidence type="ECO:0000256" key="5">
    <source>
        <dbReference type="ARBA" id="ARBA00023027"/>
    </source>
</evidence>
<protein>
    <submittedName>
        <fullName evidence="8">FAD dependent oxidoreductase</fullName>
    </submittedName>
</protein>
<dbReference type="InterPro" id="IPR002937">
    <property type="entry name" value="Amino_oxidase"/>
</dbReference>
<dbReference type="GO" id="GO:0016491">
    <property type="term" value="F:oxidoreductase activity"/>
    <property type="evidence" value="ECO:0007669"/>
    <property type="project" value="InterPro"/>
</dbReference>
<dbReference type="HOGENOM" id="CLU_019722_1_1_11"/>
<keyword evidence="2" id="KW-0732">Signal</keyword>
<proteinExistence type="predicted"/>
<keyword evidence="9" id="KW-1185">Reference proteome</keyword>
<dbReference type="InterPro" id="IPR036188">
    <property type="entry name" value="FAD/NAD-bd_sf"/>
</dbReference>
<reference evidence="8" key="1">
    <citation type="submission" date="2009-02" db="EMBL/GenBank/DDBJ databases">
        <title>Annotation of Streptomyces griseoflavus strain Tu4000.</title>
        <authorList>
            <consortium name="The Broad Institute Genome Sequencing Platform"/>
            <consortium name="Broad Institute Microbial Sequencing Center"/>
            <person name="Fischbach M."/>
            <person name="Godfrey P."/>
            <person name="Ward D."/>
            <person name="Young S."/>
            <person name="Zeng Q."/>
            <person name="Koehrsen M."/>
            <person name="Alvarado L."/>
            <person name="Berlin A.M."/>
            <person name="Bochicchio J."/>
            <person name="Borenstein D."/>
            <person name="Chapman S.B."/>
            <person name="Chen Z."/>
            <person name="Engels R."/>
            <person name="Freedman E."/>
            <person name="Gellesch M."/>
            <person name="Goldberg J."/>
            <person name="Griggs A."/>
            <person name="Gujja S."/>
            <person name="Heilman E.R."/>
            <person name="Heiman D.I."/>
            <person name="Hepburn T.A."/>
            <person name="Howarth C."/>
            <person name="Jen D."/>
            <person name="Larson L."/>
            <person name="Lewis B."/>
            <person name="Mehta T."/>
            <person name="Park D."/>
            <person name="Pearson M."/>
            <person name="Richards J."/>
            <person name="Roberts A."/>
            <person name="Saif S."/>
            <person name="Shea T.D."/>
            <person name="Shenoy N."/>
            <person name="Sisk P."/>
            <person name="Stolte C."/>
            <person name="Sykes S.N."/>
            <person name="Thomson T."/>
            <person name="Walk T."/>
            <person name="White J."/>
            <person name="Yandava C."/>
            <person name="Straight P."/>
            <person name="Clardy J."/>
            <person name="Hung D."/>
            <person name="Kolter R."/>
            <person name="Mekalanos J."/>
            <person name="Walker S."/>
            <person name="Walsh C.T."/>
            <person name="Wieland-Brown L.C."/>
            <person name="Haas B."/>
            <person name="Nusbaum C."/>
            <person name="Birren B."/>
        </authorList>
    </citation>
    <scope>NUCLEOTIDE SEQUENCE [LARGE SCALE GENOMIC DNA]</scope>
    <source>
        <strain evidence="8">Tu4000</strain>
    </source>
</reference>
<feature type="compositionally biased region" description="Pro residues" evidence="6">
    <location>
        <begin position="562"/>
        <end position="573"/>
    </location>
</feature>
<evidence type="ECO:0000313" key="8">
    <source>
        <dbReference type="EMBL" id="EFL41646.1"/>
    </source>
</evidence>
<dbReference type="EMBL" id="GG657758">
    <property type="protein sequence ID" value="EFL41646.1"/>
    <property type="molecule type" value="Genomic_DNA"/>
</dbReference>
<dbReference type="STRING" id="467200.SSRG_04450"/>
<evidence type="ECO:0000256" key="3">
    <source>
        <dbReference type="ARBA" id="ARBA00022827"/>
    </source>
</evidence>
<dbReference type="SUPFAM" id="SSF51905">
    <property type="entry name" value="FAD/NAD(P)-binding domain"/>
    <property type="match status" value="1"/>
</dbReference>
<organism evidence="8 9">
    <name type="scientific">Streptomyces griseoflavus Tu4000</name>
    <dbReference type="NCBI Taxonomy" id="467200"/>
    <lineage>
        <taxon>Bacteria</taxon>
        <taxon>Bacillati</taxon>
        <taxon>Actinomycetota</taxon>
        <taxon>Actinomycetes</taxon>
        <taxon>Kitasatosporales</taxon>
        <taxon>Streptomycetaceae</taxon>
        <taxon>Streptomyces</taxon>
    </lineage>
</organism>
<evidence type="ECO:0000256" key="6">
    <source>
        <dbReference type="SAM" id="MobiDB-lite"/>
    </source>
</evidence>
<dbReference type="AlphaFoldDB" id="D9XLG4"/>
<evidence type="ECO:0000256" key="4">
    <source>
        <dbReference type="ARBA" id="ARBA00022857"/>
    </source>
</evidence>
<dbReference type="InterPro" id="IPR052206">
    <property type="entry name" value="Retinol_saturase"/>
</dbReference>
<dbReference type="OrthoDB" id="9774675at2"/>
<evidence type="ECO:0000313" key="9">
    <source>
        <dbReference type="Proteomes" id="UP000002968"/>
    </source>
</evidence>
<keyword evidence="1" id="KW-0285">Flavoprotein</keyword>
<keyword evidence="3" id="KW-0274">FAD</keyword>